<dbReference type="STRING" id="447422.SAMN05660903_03650"/>
<dbReference type="NCBIfam" id="TIGR03696">
    <property type="entry name" value="Rhs_assc_core"/>
    <property type="match status" value="1"/>
</dbReference>
<comment type="caution">
    <text evidence="1">The sequence shown here is derived from an EMBL/GenBank/DDBJ whole genome shotgun (WGS) entry which is preliminary data.</text>
</comment>
<dbReference type="PANTHER" id="PTHR32305">
    <property type="match status" value="1"/>
</dbReference>
<keyword evidence="2" id="KW-1185">Reference proteome</keyword>
<evidence type="ECO:0008006" key="3">
    <source>
        <dbReference type="Google" id="ProtNLM"/>
    </source>
</evidence>
<accession>A0A2N0TVI3</accession>
<evidence type="ECO:0000313" key="2">
    <source>
        <dbReference type="Proteomes" id="UP000232673"/>
    </source>
</evidence>
<dbReference type="InterPro" id="IPR050708">
    <property type="entry name" value="T6SS_VgrG/RHS"/>
</dbReference>
<sequence>MPSRNIDGQYRYAYQGQEKDDETGMEAFELRLWDSRIGRWLTVDPYSQHFSPYLGMGNSPIVSIDPNGGANCGGPNQPPCQVPEINLFSVNNNNFPSNTNWNGTGHQNYLQALLMRQRADDFARDFERFKANFDAGWNNWDKDGIGNFWMNATAGAVVGFLGATMAAPYVLGEASLTYGAAKFTASSVAQLAINKQINFAGAATDAFLVPGVGDMVGSSFELGYNLKNNSFY</sequence>
<evidence type="ECO:0000313" key="1">
    <source>
        <dbReference type="EMBL" id="PKD18731.1"/>
    </source>
</evidence>
<dbReference type="OrthoDB" id="2972467at2"/>
<dbReference type="PANTHER" id="PTHR32305:SF15">
    <property type="entry name" value="PROTEIN RHSA-RELATED"/>
    <property type="match status" value="1"/>
</dbReference>
<proteinExistence type="predicted"/>
<dbReference type="InterPro" id="IPR022385">
    <property type="entry name" value="Rhs_assc_core"/>
</dbReference>
<dbReference type="EMBL" id="LKTS01000021">
    <property type="protein sequence ID" value="PKD18731.1"/>
    <property type="molecule type" value="Genomic_DNA"/>
</dbReference>
<protein>
    <recommendedName>
        <fullName evidence="3">RHS repeat-associated core domain-containing protein</fullName>
    </recommendedName>
</protein>
<organism evidence="1 2">
    <name type="scientific">Salegentibacter salinarum</name>
    <dbReference type="NCBI Taxonomy" id="447422"/>
    <lineage>
        <taxon>Bacteria</taxon>
        <taxon>Pseudomonadati</taxon>
        <taxon>Bacteroidota</taxon>
        <taxon>Flavobacteriia</taxon>
        <taxon>Flavobacteriales</taxon>
        <taxon>Flavobacteriaceae</taxon>
        <taxon>Salegentibacter</taxon>
    </lineage>
</organism>
<dbReference type="AlphaFoldDB" id="A0A2N0TVI3"/>
<name>A0A2N0TVI3_9FLAO</name>
<gene>
    <name evidence="1" type="ORF">APR41_17630</name>
</gene>
<reference evidence="1 2" key="1">
    <citation type="submission" date="2015-10" db="EMBL/GenBank/DDBJ databases">
        <title>Draft genome sequence of Salegentibacter salinarum KCTC 12975.</title>
        <authorList>
            <person name="Lin W."/>
            <person name="Zheng Q."/>
        </authorList>
    </citation>
    <scope>NUCLEOTIDE SEQUENCE [LARGE SCALE GENOMIC DNA]</scope>
    <source>
        <strain evidence="1 2">KCTC 12975</strain>
    </source>
</reference>
<dbReference type="Proteomes" id="UP000232673">
    <property type="component" value="Unassembled WGS sequence"/>
</dbReference>
<dbReference type="Gene3D" id="2.180.10.10">
    <property type="entry name" value="RHS repeat-associated core"/>
    <property type="match status" value="1"/>
</dbReference>